<dbReference type="InterPro" id="IPR016032">
    <property type="entry name" value="Sig_transdc_resp-reg_C-effctor"/>
</dbReference>
<organism evidence="6 7">
    <name type="scientific">Asanoa ishikariensis</name>
    <dbReference type="NCBI Taxonomy" id="137265"/>
    <lineage>
        <taxon>Bacteria</taxon>
        <taxon>Bacillati</taxon>
        <taxon>Actinomycetota</taxon>
        <taxon>Actinomycetes</taxon>
        <taxon>Micromonosporales</taxon>
        <taxon>Micromonosporaceae</taxon>
        <taxon>Asanoa</taxon>
    </lineage>
</organism>
<dbReference type="InterPro" id="IPR003593">
    <property type="entry name" value="AAA+_ATPase"/>
</dbReference>
<keyword evidence="2" id="KW-0238">DNA-binding</keyword>
<evidence type="ECO:0000313" key="7">
    <source>
        <dbReference type="Proteomes" id="UP000199632"/>
    </source>
</evidence>
<sequence length="958" mass="101209">MLTVAVLGPVEVRRDGVPLAIPAGKTTEVLVRLALDAGELVRTERLIEDLWGGGARNTVQSKVSALRRALGDPALVQGGPAGYTLAIGRGQVDALEVLRLAEVDGDTATALAMFRGDLLLPGAGDGAWVAPHRTRLREARLRLTEDSLAARIDLGAAGELVGDLEGLVEAHPLRERLWALLITALYRSGRQADALTAYRRVQRRLADELGVDPGRELRDLEQRVLRQDHGLDAPAPGNLPGVSASLVGRDAELTALTRATRDHRLVTVVGPAGVGKTRLAVEVARSARPAGGAWLVRLDGVRPGAPLWPAVGEAFGVSAATRAMVLDRLRGIDLLLVLDNCEHLLDEVADLVSTALSAAPGLRVLATSQVPSGVDGEVGFPLEPLTLADSITLFTERATQQRRSLVVDADTRRSIAQVCRALDGLPLAIELAGARAKALSIDEIARRLDDRFALLVDPTSRRPERRRTLRAAIAWSYDLLFPDDQRGLWAFACFAGGAPLTAFEHVLAALDVPATAAVDIVDRLVDRSLVAVDGDATRYRLLDSVHAYSLERLRAAGLADVAQAAHATWLAEAADRAATGARGADQATHLATVRAEGANTDAALSWTADHDPLLGLRIANGFGWAWSVLGAGPDGARRVRAALSAADSRASEQDRATALLLAGFLEASGGDLDRATADLEEAGGNGLYLAFVRSQQGRAPEALALLADCRSAFHRDGQVWEEGVSWLLEAWAGIALGDVAQGRAACAEALRLLEPVGDQWALSHAEALLGELAQAEQRFGAAAAHLRRAADATHALGFAAAEAHHLANLGRVQHRDGDREGAVATLRLARDTARATGDPRTAALAGVRLGWVLRALGRGDQARTAVEPACRWYAAAGGGDAALLADYLLAALDADDGAPDAGRRLDDVLAAARRDHAVDVEVLALDTLARLRADEGLRAAADAVLPAARHLISDRDRD</sequence>
<evidence type="ECO:0000259" key="3">
    <source>
        <dbReference type="SMART" id="SM00382"/>
    </source>
</evidence>
<reference evidence="7" key="1">
    <citation type="submission" date="2016-10" db="EMBL/GenBank/DDBJ databases">
        <authorList>
            <person name="Varghese N."/>
            <person name="Submissions S."/>
        </authorList>
    </citation>
    <scope>NUCLEOTIDE SEQUENCE [LARGE SCALE GENOMIC DNA]</scope>
    <source>
        <strain evidence="7">DSM 44718</strain>
    </source>
</reference>
<dbReference type="Pfam" id="PF03704">
    <property type="entry name" value="BTAD"/>
    <property type="match status" value="1"/>
</dbReference>
<protein>
    <submittedName>
        <fullName evidence="6">Predicted ATPase</fullName>
    </submittedName>
</protein>
<keyword evidence="7" id="KW-1185">Reference proteome</keyword>
<dbReference type="AlphaFoldDB" id="A0A1H3UDD7"/>
<dbReference type="PANTHER" id="PTHR47691:SF3">
    <property type="entry name" value="HTH-TYPE TRANSCRIPTIONAL REGULATOR RV0890C-RELATED"/>
    <property type="match status" value="1"/>
</dbReference>
<dbReference type="InterPro" id="IPR036388">
    <property type="entry name" value="WH-like_DNA-bd_sf"/>
</dbReference>
<dbReference type="GO" id="GO:0006355">
    <property type="term" value="P:regulation of DNA-templated transcription"/>
    <property type="evidence" value="ECO:0007669"/>
    <property type="project" value="InterPro"/>
</dbReference>
<dbReference type="RefSeq" id="WP_090801595.1">
    <property type="nucleotide sequence ID" value="NZ_BOND01000005.1"/>
</dbReference>
<dbReference type="Pfam" id="PF13191">
    <property type="entry name" value="AAA_16"/>
    <property type="match status" value="1"/>
</dbReference>
<dbReference type="SUPFAM" id="SSF48452">
    <property type="entry name" value="TPR-like"/>
    <property type="match status" value="2"/>
</dbReference>
<feature type="domain" description="Bacterial transcriptional activator" evidence="5">
    <location>
        <begin position="92"/>
        <end position="225"/>
    </location>
</feature>
<dbReference type="SUPFAM" id="SSF46894">
    <property type="entry name" value="C-terminal effector domain of the bipartite response regulators"/>
    <property type="match status" value="1"/>
</dbReference>
<dbReference type="SMART" id="SM00862">
    <property type="entry name" value="Trans_reg_C"/>
    <property type="match status" value="1"/>
</dbReference>
<accession>A0A1H3UDD7</accession>
<dbReference type="CDD" id="cd15831">
    <property type="entry name" value="BTAD"/>
    <property type="match status" value="1"/>
</dbReference>
<evidence type="ECO:0000259" key="5">
    <source>
        <dbReference type="SMART" id="SM01043"/>
    </source>
</evidence>
<gene>
    <name evidence="6" type="ORF">SAMN05421684_7022</name>
</gene>
<dbReference type="InterPro" id="IPR011990">
    <property type="entry name" value="TPR-like_helical_dom_sf"/>
</dbReference>
<dbReference type="InterPro" id="IPR041664">
    <property type="entry name" value="AAA_16"/>
</dbReference>
<dbReference type="SUPFAM" id="SSF52540">
    <property type="entry name" value="P-loop containing nucleoside triphosphate hydrolases"/>
    <property type="match status" value="1"/>
</dbReference>
<dbReference type="InterPro" id="IPR001867">
    <property type="entry name" value="OmpR/PhoB-type_DNA-bd"/>
</dbReference>
<name>A0A1H3UDD7_9ACTN</name>
<evidence type="ECO:0000259" key="4">
    <source>
        <dbReference type="SMART" id="SM00862"/>
    </source>
</evidence>
<dbReference type="SMART" id="SM00382">
    <property type="entry name" value="AAA"/>
    <property type="match status" value="1"/>
</dbReference>
<dbReference type="PRINTS" id="PR00364">
    <property type="entry name" value="DISEASERSIST"/>
</dbReference>
<dbReference type="Gene3D" id="1.25.40.10">
    <property type="entry name" value="Tetratricopeptide repeat domain"/>
    <property type="match status" value="2"/>
</dbReference>
<dbReference type="STRING" id="137265.SAMN05421684_7022"/>
<feature type="domain" description="AAA+ ATPase" evidence="3">
    <location>
        <begin position="262"/>
        <end position="399"/>
    </location>
</feature>
<comment type="similarity">
    <text evidence="1">Belongs to the AfsR/DnrI/RedD regulatory family.</text>
</comment>
<dbReference type="Gene3D" id="3.40.50.300">
    <property type="entry name" value="P-loop containing nucleotide triphosphate hydrolases"/>
    <property type="match status" value="1"/>
</dbReference>
<dbReference type="GO" id="GO:0003677">
    <property type="term" value="F:DNA binding"/>
    <property type="evidence" value="ECO:0007669"/>
    <property type="project" value="UniProtKB-KW"/>
</dbReference>
<dbReference type="Gene3D" id="1.10.10.10">
    <property type="entry name" value="Winged helix-like DNA-binding domain superfamily/Winged helix DNA-binding domain"/>
    <property type="match status" value="1"/>
</dbReference>
<evidence type="ECO:0000313" key="6">
    <source>
        <dbReference type="EMBL" id="SDZ60297.1"/>
    </source>
</evidence>
<dbReference type="Proteomes" id="UP000199632">
    <property type="component" value="Unassembled WGS sequence"/>
</dbReference>
<evidence type="ECO:0000256" key="2">
    <source>
        <dbReference type="ARBA" id="ARBA00023125"/>
    </source>
</evidence>
<proteinExistence type="inferred from homology"/>
<dbReference type="OrthoDB" id="33864at2"/>
<dbReference type="GO" id="GO:0000160">
    <property type="term" value="P:phosphorelay signal transduction system"/>
    <property type="evidence" value="ECO:0007669"/>
    <property type="project" value="InterPro"/>
</dbReference>
<evidence type="ECO:0000256" key="1">
    <source>
        <dbReference type="ARBA" id="ARBA00005820"/>
    </source>
</evidence>
<dbReference type="InterPro" id="IPR027417">
    <property type="entry name" value="P-loop_NTPase"/>
</dbReference>
<feature type="domain" description="OmpR/PhoB-type" evidence="4">
    <location>
        <begin position="16"/>
        <end position="85"/>
    </location>
</feature>
<dbReference type="SMART" id="SM01043">
    <property type="entry name" value="BTAD"/>
    <property type="match status" value="1"/>
</dbReference>
<dbReference type="InterPro" id="IPR005158">
    <property type="entry name" value="BTAD"/>
</dbReference>
<dbReference type="PANTHER" id="PTHR47691">
    <property type="entry name" value="REGULATOR-RELATED"/>
    <property type="match status" value="1"/>
</dbReference>
<dbReference type="EMBL" id="FNQB01000004">
    <property type="protein sequence ID" value="SDZ60297.1"/>
    <property type="molecule type" value="Genomic_DNA"/>
</dbReference>